<dbReference type="Pfam" id="PF09186">
    <property type="entry name" value="DUF1949"/>
    <property type="match status" value="1"/>
</dbReference>
<evidence type="ECO:0000256" key="1">
    <source>
        <dbReference type="ARBA" id="ARBA00007665"/>
    </source>
</evidence>
<evidence type="ECO:0000259" key="2">
    <source>
        <dbReference type="Pfam" id="PF01205"/>
    </source>
</evidence>
<dbReference type="PANTHER" id="PTHR16301:SF20">
    <property type="entry name" value="IMPACT FAMILY MEMBER YIGZ"/>
    <property type="match status" value="1"/>
</dbReference>
<comment type="similarity">
    <text evidence="1">Belongs to the IMPACT family.</text>
</comment>
<dbReference type="GO" id="GO:0006446">
    <property type="term" value="P:regulation of translational initiation"/>
    <property type="evidence" value="ECO:0007669"/>
    <property type="project" value="TreeGrafter"/>
</dbReference>
<name>A0A173T5U2_9FIRM</name>
<dbReference type="InterPro" id="IPR015796">
    <property type="entry name" value="Impact_YigZ-like"/>
</dbReference>
<feature type="domain" description="Impact N-terminal" evidence="2">
    <location>
        <begin position="18"/>
        <end position="121"/>
    </location>
</feature>
<dbReference type="InterPro" id="IPR036956">
    <property type="entry name" value="Impact_N_sf"/>
</dbReference>
<dbReference type="SUPFAM" id="SSF54211">
    <property type="entry name" value="Ribosomal protein S5 domain 2-like"/>
    <property type="match status" value="1"/>
</dbReference>
<dbReference type="InterPro" id="IPR015269">
    <property type="entry name" value="UPF0029_Impact_C"/>
</dbReference>
<evidence type="ECO:0000313" key="4">
    <source>
        <dbReference type="EMBL" id="CUM98051.1"/>
    </source>
</evidence>
<proteinExistence type="inferred from homology"/>
<dbReference type="GO" id="GO:0005737">
    <property type="term" value="C:cytoplasm"/>
    <property type="evidence" value="ECO:0007669"/>
    <property type="project" value="TreeGrafter"/>
</dbReference>
<organism evidence="4 5">
    <name type="scientific">Anaerobutyricum hallii</name>
    <dbReference type="NCBI Taxonomy" id="39488"/>
    <lineage>
        <taxon>Bacteria</taxon>
        <taxon>Bacillati</taxon>
        <taxon>Bacillota</taxon>
        <taxon>Clostridia</taxon>
        <taxon>Lachnospirales</taxon>
        <taxon>Lachnospiraceae</taxon>
        <taxon>Anaerobutyricum</taxon>
    </lineage>
</organism>
<dbReference type="InterPro" id="IPR020569">
    <property type="entry name" value="UPF0029_Impact_CS"/>
</dbReference>
<dbReference type="InterPro" id="IPR020568">
    <property type="entry name" value="Ribosomal_Su5_D2-typ_SF"/>
</dbReference>
<reference evidence="4 5" key="1">
    <citation type="submission" date="2015-09" db="EMBL/GenBank/DDBJ databases">
        <authorList>
            <consortium name="Pathogen Informatics"/>
        </authorList>
    </citation>
    <scope>NUCLEOTIDE SEQUENCE [LARGE SCALE GENOMIC DNA]</scope>
    <source>
        <strain evidence="4 5">2789STDY5834966</strain>
    </source>
</reference>
<evidence type="ECO:0000259" key="3">
    <source>
        <dbReference type="Pfam" id="PF09186"/>
    </source>
</evidence>
<gene>
    <name evidence="4" type="primary">yigZ</name>
    <name evidence="4" type="ORF">ERS852578_01452</name>
</gene>
<dbReference type="Gene3D" id="3.30.230.30">
    <property type="entry name" value="Impact, N-terminal domain"/>
    <property type="match status" value="1"/>
</dbReference>
<dbReference type="Proteomes" id="UP000095390">
    <property type="component" value="Unassembled WGS sequence"/>
</dbReference>
<dbReference type="InterPro" id="IPR035647">
    <property type="entry name" value="EFG_III/V"/>
</dbReference>
<dbReference type="PANTHER" id="PTHR16301">
    <property type="entry name" value="IMPACT-RELATED"/>
    <property type="match status" value="1"/>
</dbReference>
<evidence type="ECO:0000313" key="5">
    <source>
        <dbReference type="Proteomes" id="UP000095390"/>
    </source>
</evidence>
<protein>
    <submittedName>
        <fullName evidence="4">IMPACT family member yigZ</fullName>
    </submittedName>
</protein>
<dbReference type="EMBL" id="CYYC01000015">
    <property type="protein sequence ID" value="CUM98051.1"/>
    <property type="molecule type" value="Genomic_DNA"/>
</dbReference>
<feature type="domain" description="UPF0029" evidence="3">
    <location>
        <begin position="139"/>
        <end position="194"/>
    </location>
</feature>
<dbReference type="GeneID" id="75048941"/>
<dbReference type="InterPro" id="IPR023582">
    <property type="entry name" value="Impact"/>
</dbReference>
<accession>A0A173T5U2</accession>
<dbReference type="NCBIfam" id="TIGR00257">
    <property type="entry name" value="IMPACT_YIGZ"/>
    <property type="match status" value="1"/>
</dbReference>
<dbReference type="InterPro" id="IPR001498">
    <property type="entry name" value="Impact_N"/>
</dbReference>
<sequence>MIRHKAVYRGGSGEIVEKKSRFIANIKSVETVEEAQVYIEEMKKKYWDARHNCSAFSVGTEQVTTRCSDDGEPSGTAGKPILEVISGSGIHNIVVVVTRYFGGTLLGTGGLVRAYTDATRAGIENSDIVEKIPGRRVDIAMDYTDLGKLQYMLAQNEVLTEDTEYTDKVIIHALFPESDKEKLKKKITEATSGRVMTQEGEEVYFGTVDGEVIVF</sequence>
<dbReference type="AlphaFoldDB" id="A0A173T5U2"/>
<dbReference type="RefSeq" id="WP_005350422.1">
    <property type="nucleotide sequence ID" value="NZ_CATVRT010000164.1"/>
</dbReference>
<dbReference type="PROSITE" id="PS00910">
    <property type="entry name" value="UPF0029"/>
    <property type="match status" value="1"/>
</dbReference>
<dbReference type="Gene3D" id="3.30.70.240">
    <property type="match status" value="1"/>
</dbReference>
<dbReference type="Pfam" id="PF01205">
    <property type="entry name" value="Impact_N"/>
    <property type="match status" value="1"/>
</dbReference>
<dbReference type="SUPFAM" id="SSF54980">
    <property type="entry name" value="EF-G C-terminal domain-like"/>
    <property type="match status" value="1"/>
</dbReference>